<evidence type="ECO:0000259" key="3">
    <source>
        <dbReference type="SMART" id="SM00858"/>
    </source>
</evidence>
<gene>
    <name evidence="4" type="ORF">ACFQ14_12495</name>
</gene>
<dbReference type="InterPro" id="IPR013974">
    <property type="entry name" value="SAF"/>
</dbReference>
<dbReference type="Gene3D" id="2.30.130.110">
    <property type="match status" value="1"/>
</dbReference>
<dbReference type="EMBL" id="JBHTJV010000010">
    <property type="protein sequence ID" value="MFD0917231.1"/>
    <property type="molecule type" value="Genomic_DNA"/>
</dbReference>
<feature type="domain" description="SAF" evidence="3">
    <location>
        <begin position="11"/>
        <end position="78"/>
    </location>
</feature>
<accession>A0ABW3FKI0</accession>
<evidence type="ECO:0000313" key="4">
    <source>
        <dbReference type="EMBL" id="MFD0917231.1"/>
    </source>
</evidence>
<dbReference type="Pfam" id="PF04295">
    <property type="entry name" value="GD_AH_second"/>
    <property type="match status" value="1"/>
</dbReference>
<dbReference type="InterPro" id="IPR048332">
    <property type="entry name" value="GD_AH_C"/>
</dbReference>
<dbReference type="CDD" id="cd11613">
    <property type="entry name" value="SAF_AH_GD"/>
    <property type="match status" value="1"/>
</dbReference>
<dbReference type="GO" id="GO:0016787">
    <property type="term" value="F:hydrolase activity"/>
    <property type="evidence" value="ECO:0007669"/>
    <property type="project" value="UniProtKB-KW"/>
</dbReference>
<name>A0ABW3FKI0_9HYPH</name>
<dbReference type="InterPro" id="IPR044144">
    <property type="entry name" value="SAF_UxaA/GarD"/>
</dbReference>
<dbReference type="SMART" id="SM00858">
    <property type="entry name" value="SAF"/>
    <property type="match status" value="1"/>
</dbReference>
<dbReference type="Pfam" id="PF20629">
    <property type="entry name" value="GD_AH_C"/>
    <property type="match status" value="1"/>
</dbReference>
<protein>
    <submittedName>
        <fullName evidence="4">UxaA family hydrolase</fullName>
    </submittedName>
</protein>
<dbReference type="InterPro" id="IPR007392">
    <property type="entry name" value="GD_AH_second"/>
</dbReference>
<keyword evidence="5" id="KW-1185">Reference proteome</keyword>
<dbReference type="PANTHER" id="PTHR30536:SF5">
    <property type="entry name" value="ALTRONATE DEHYDRATASE"/>
    <property type="match status" value="1"/>
</dbReference>
<sequence length="501" mass="53412">MSLTIRLDPTDNVVTATRSLEAGIDADGVTTNGMVPRGHKVASVAIAKGEAVRKYAQIIGYAARDIAPGDHVHTHNVEFRATDATHDFATDLRPVPLAETVDTFMGYRRTNGRVGTRNYIAVITSVNCSATAARRIADAFGPEELADFPNVDGVVAFVHGTGCGMAGSGEGFDALQRVMWGYARHPNHAGVLMVGLGCEMNQIDWLLEAYGIEKGPLFHAMNIQDVAGLQKTIDLGIEKIRAMLPIANEAKREPCPASELIVALQCGGSDAWSGITANPALGYACDLLVAQGGTGVLAETPEIYGAEHLLTRRAIDEKTGQKLVSLIHWWEDYTHRNRGSMDNNPSPGNKKGGLTTILEKSLGAAAKGGTSPLTGVFKYGEPITSKGFTFMDSPGYDPASVTGQIASGCNLVTFTTGRGSAFGSKPAPCVKISTNTQMYERMSDDMDFNAGSILSDGQSVEEAGRAIYEMLLRVASGEQTKSERQGLGDYEFVPWQIGATM</sequence>
<dbReference type="Proteomes" id="UP001597101">
    <property type="component" value="Unassembled WGS sequence"/>
</dbReference>
<keyword evidence="2" id="KW-0456">Lyase</keyword>
<evidence type="ECO:0000256" key="1">
    <source>
        <dbReference type="ARBA" id="ARBA00010986"/>
    </source>
</evidence>
<comment type="caution">
    <text evidence="4">The sequence shown here is derived from an EMBL/GenBank/DDBJ whole genome shotgun (WGS) entry which is preliminary data.</text>
</comment>
<organism evidence="4 5">
    <name type="scientific">Pseudahrensia aquimaris</name>
    <dbReference type="NCBI Taxonomy" id="744461"/>
    <lineage>
        <taxon>Bacteria</taxon>
        <taxon>Pseudomonadati</taxon>
        <taxon>Pseudomonadota</taxon>
        <taxon>Alphaproteobacteria</taxon>
        <taxon>Hyphomicrobiales</taxon>
        <taxon>Ahrensiaceae</taxon>
        <taxon>Pseudahrensia</taxon>
    </lineage>
</organism>
<dbReference type="Pfam" id="PF08666">
    <property type="entry name" value="SAF"/>
    <property type="match status" value="1"/>
</dbReference>
<proteinExistence type="inferred from homology"/>
<reference evidence="5" key="1">
    <citation type="journal article" date="2019" name="Int. J. Syst. Evol. Microbiol.">
        <title>The Global Catalogue of Microorganisms (GCM) 10K type strain sequencing project: providing services to taxonomists for standard genome sequencing and annotation.</title>
        <authorList>
            <consortium name="The Broad Institute Genomics Platform"/>
            <consortium name="The Broad Institute Genome Sequencing Center for Infectious Disease"/>
            <person name="Wu L."/>
            <person name="Ma J."/>
        </authorList>
    </citation>
    <scope>NUCLEOTIDE SEQUENCE [LARGE SCALE GENOMIC DNA]</scope>
    <source>
        <strain evidence="5">CCUG 60023</strain>
    </source>
</reference>
<dbReference type="PANTHER" id="PTHR30536">
    <property type="entry name" value="ALTRONATE/GALACTARATE DEHYDRATASE"/>
    <property type="match status" value="1"/>
</dbReference>
<keyword evidence="4" id="KW-0378">Hydrolase</keyword>
<comment type="similarity">
    <text evidence="1">Belongs to the UxaA family.</text>
</comment>
<evidence type="ECO:0000313" key="5">
    <source>
        <dbReference type="Proteomes" id="UP001597101"/>
    </source>
</evidence>
<dbReference type="InterPro" id="IPR052172">
    <property type="entry name" value="UxaA_altronate/galactarate_dh"/>
</dbReference>
<evidence type="ECO:0000256" key="2">
    <source>
        <dbReference type="ARBA" id="ARBA00023239"/>
    </source>
</evidence>
<dbReference type="RefSeq" id="WP_377213089.1">
    <property type="nucleotide sequence ID" value="NZ_JBHTJV010000010.1"/>
</dbReference>